<evidence type="ECO:0000256" key="1">
    <source>
        <dbReference type="SAM" id="Phobius"/>
    </source>
</evidence>
<dbReference type="Gramene" id="OQU79813">
    <property type="protein sequence ID" value="OQU79813"/>
    <property type="gene ID" value="SORBI_3007G023650"/>
</dbReference>
<accession>A0A1Z5R7S4</accession>
<dbReference type="InParanoid" id="A0A1Z5R7S4"/>
<protein>
    <submittedName>
        <fullName evidence="2">Uncharacterized protein</fullName>
    </submittedName>
</protein>
<name>A0A1Z5R7S4_SORBI</name>
<organism evidence="2 3">
    <name type="scientific">Sorghum bicolor</name>
    <name type="common">Sorghum</name>
    <name type="synonym">Sorghum vulgare</name>
    <dbReference type="NCBI Taxonomy" id="4558"/>
    <lineage>
        <taxon>Eukaryota</taxon>
        <taxon>Viridiplantae</taxon>
        <taxon>Streptophyta</taxon>
        <taxon>Embryophyta</taxon>
        <taxon>Tracheophyta</taxon>
        <taxon>Spermatophyta</taxon>
        <taxon>Magnoliopsida</taxon>
        <taxon>Liliopsida</taxon>
        <taxon>Poales</taxon>
        <taxon>Poaceae</taxon>
        <taxon>PACMAD clade</taxon>
        <taxon>Panicoideae</taxon>
        <taxon>Andropogonodae</taxon>
        <taxon>Andropogoneae</taxon>
        <taxon>Sorghinae</taxon>
        <taxon>Sorghum</taxon>
    </lineage>
</organism>
<sequence>MYIFHQWWWWPWRFLFSFSFALPFIINCLLLPRPRGSPKLDIQPLFSDMSRQWRFHLGVYGVCVSYDGGDVHPWLGTRPSPHRRFVRTRSLCLDLRILGCRVGDENSVFKVFCMK</sequence>
<dbReference type="EMBL" id="CM000766">
    <property type="protein sequence ID" value="OQU79813.1"/>
    <property type="molecule type" value="Genomic_DNA"/>
</dbReference>
<reference evidence="2 3" key="1">
    <citation type="journal article" date="2009" name="Nature">
        <title>The Sorghum bicolor genome and the diversification of grasses.</title>
        <authorList>
            <person name="Paterson A.H."/>
            <person name="Bowers J.E."/>
            <person name="Bruggmann R."/>
            <person name="Dubchak I."/>
            <person name="Grimwood J."/>
            <person name="Gundlach H."/>
            <person name="Haberer G."/>
            <person name="Hellsten U."/>
            <person name="Mitros T."/>
            <person name="Poliakov A."/>
            <person name="Schmutz J."/>
            <person name="Spannagl M."/>
            <person name="Tang H."/>
            <person name="Wang X."/>
            <person name="Wicker T."/>
            <person name="Bharti A.K."/>
            <person name="Chapman J."/>
            <person name="Feltus F.A."/>
            <person name="Gowik U."/>
            <person name="Grigoriev I.V."/>
            <person name="Lyons E."/>
            <person name="Maher C.A."/>
            <person name="Martis M."/>
            <person name="Narechania A."/>
            <person name="Otillar R.P."/>
            <person name="Penning B.W."/>
            <person name="Salamov A.A."/>
            <person name="Wang Y."/>
            <person name="Zhang L."/>
            <person name="Carpita N.C."/>
            <person name="Freeling M."/>
            <person name="Gingle A.R."/>
            <person name="Hash C.T."/>
            <person name="Keller B."/>
            <person name="Klein P."/>
            <person name="Kresovich S."/>
            <person name="McCann M.C."/>
            <person name="Ming R."/>
            <person name="Peterson D.G."/>
            <person name="Mehboob-ur-Rahman"/>
            <person name="Ware D."/>
            <person name="Westhoff P."/>
            <person name="Mayer K.F."/>
            <person name="Messing J."/>
            <person name="Rokhsar D.S."/>
        </authorList>
    </citation>
    <scope>NUCLEOTIDE SEQUENCE [LARGE SCALE GENOMIC DNA]</scope>
    <source>
        <strain evidence="3">cv. BTx623</strain>
    </source>
</reference>
<reference evidence="3" key="2">
    <citation type="journal article" date="2018" name="Plant J.">
        <title>The Sorghum bicolor reference genome: improved assembly, gene annotations, a transcriptome atlas, and signatures of genome organization.</title>
        <authorList>
            <person name="McCormick R.F."/>
            <person name="Truong S.K."/>
            <person name="Sreedasyam A."/>
            <person name="Jenkins J."/>
            <person name="Shu S."/>
            <person name="Sims D."/>
            <person name="Kennedy M."/>
            <person name="Amirebrahimi M."/>
            <person name="Weers B.D."/>
            <person name="McKinley B."/>
            <person name="Mattison A."/>
            <person name="Morishige D.T."/>
            <person name="Grimwood J."/>
            <person name="Schmutz J."/>
            <person name="Mullet J.E."/>
        </authorList>
    </citation>
    <scope>NUCLEOTIDE SEQUENCE [LARGE SCALE GENOMIC DNA]</scope>
    <source>
        <strain evidence="3">cv. BTx623</strain>
    </source>
</reference>
<dbReference type="Proteomes" id="UP000000768">
    <property type="component" value="Chromosome 7"/>
</dbReference>
<evidence type="ECO:0000313" key="3">
    <source>
        <dbReference type="Proteomes" id="UP000000768"/>
    </source>
</evidence>
<feature type="transmembrane region" description="Helical" evidence="1">
    <location>
        <begin position="12"/>
        <end position="31"/>
    </location>
</feature>
<keyword evidence="1" id="KW-0472">Membrane</keyword>
<keyword evidence="1" id="KW-1133">Transmembrane helix</keyword>
<gene>
    <name evidence="2" type="ORF">SORBI_3007G023650</name>
</gene>
<dbReference type="AlphaFoldDB" id="A0A1Z5R7S4"/>
<proteinExistence type="predicted"/>
<keyword evidence="3" id="KW-1185">Reference proteome</keyword>
<keyword evidence="1" id="KW-0812">Transmembrane</keyword>
<evidence type="ECO:0000313" key="2">
    <source>
        <dbReference type="EMBL" id="OQU79813.1"/>
    </source>
</evidence>